<protein>
    <submittedName>
        <fullName evidence="6">Glycosyltransferase</fullName>
    </submittedName>
</protein>
<keyword evidence="7" id="KW-1185">Reference proteome</keyword>
<dbReference type="PANTHER" id="PTHR12526:SF640">
    <property type="entry name" value="COLANIC ACID BIOSYNTHESIS GLYCOSYLTRANSFERASE WCAL-RELATED"/>
    <property type="match status" value="1"/>
</dbReference>
<evidence type="ECO:0000256" key="2">
    <source>
        <dbReference type="ARBA" id="ARBA00022676"/>
    </source>
</evidence>
<gene>
    <name evidence="6" type="ORF">EJA19_05930</name>
</gene>
<evidence type="ECO:0000259" key="4">
    <source>
        <dbReference type="Pfam" id="PF00534"/>
    </source>
</evidence>
<dbReference type="RefSeq" id="WP_125467429.1">
    <property type="nucleotide sequence ID" value="NZ_RWBG01000002.1"/>
</dbReference>
<sequence length="367" mass="40950">MMTIALLSPHQQNYSETFIQAHKTYLKDKVLHYHGAKHHILLEGSKSLWAIKKTVLNRLKNKLRVRQYTPWYQPVLDSFTKEGVSVVLVEFGHHAFKHIDLLKASKLPVVVHFHGFDAHVYDVVEQCNQYQEVFQIARKIIAVSQVMRRQLMALGCPEDKLVVTPCGPHSGFKAITPSFNNQQFVSVGRFTNKKAPHLTILAFKQVLNSYPEATLCMVGDGILLSSCKILVKALNIEQSVLFLGVLSRDEISKIFSQAIAFVQHSVVAENGDSEGTPVAVLEASLSGLPVVATKHAGIPDVVIHKQTGLLCDEFDVDTMAKHMIHLANNSNYAETLGKQGKQFVASQFSLEKHISVVQKTLEFSCKE</sequence>
<dbReference type="SUPFAM" id="SSF53756">
    <property type="entry name" value="UDP-Glycosyltransferase/glycogen phosphorylase"/>
    <property type="match status" value="1"/>
</dbReference>
<dbReference type="OrthoDB" id="9795068at2"/>
<dbReference type="PANTHER" id="PTHR12526">
    <property type="entry name" value="GLYCOSYLTRANSFERASE"/>
    <property type="match status" value="1"/>
</dbReference>
<proteinExistence type="inferred from homology"/>
<dbReference type="InterPro" id="IPR001296">
    <property type="entry name" value="Glyco_trans_1"/>
</dbReference>
<organism evidence="6 7">
    <name type="scientific">Mangrovimonas spongiae</name>
    <dbReference type="NCBI Taxonomy" id="2494697"/>
    <lineage>
        <taxon>Bacteria</taxon>
        <taxon>Pseudomonadati</taxon>
        <taxon>Bacteroidota</taxon>
        <taxon>Flavobacteriia</taxon>
        <taxon>Flavobacteriales</taxon>
        <taxon>Flavobacteriaceae</taxon>
        <taxon>Mangrovimonas</taxon>
    </lineage>
</organism>
<dbReference type="Proteomes" id="UP000270620">
    <property type="component" value="Unassembled WGS sequence"/>
</dbReference>
<evidence type="ECO:0000256" key="1">
    <source>
        <dbReference type="ARBA" id="ARBA00009481"/>
    </source>
</evidence>
<evidence type="ECO:0000256" key="3">
    <source>
        <dbReference type="ARBA" id="ARBA00022679"/>
    </source>
</evidence>
<name>A0A3R9N740_9FLAO</name>
<dbReference type="Pfam" id="PF00534">
    <property type="entry name" value="Glycos_transf_1"/>
    <property type="match status" value="1"/>
</dbReference>
<dbReference type="InterPro" id="IPR028098">
    <property type="entry name" value="Glyco_trans_4-like_N"/>
</dbReference>
<dbReference type="Pfam" id="PF13439">
    <property type="entry name" value="Glyco_transf_4"/>
    <property type="match status" value="1"/>
</dbReference>
<dbReference type="Gene3D" id="3.40.50.2000">
    <property type="entry name" value="Glycogen Phosphorylase B"/>
    <property type="match status" value="2"/>
</dbReference>
<keyword evidence="3 6" id="KW-0808">Transferase</keyword>
<feature type="domain" description="Glycosyltransferase subfamily 4-like N-terminal" evidence="5">
    <location>
        <begin position="67"/>
        <end position="167"/>
    </location>
</feature>
<evidence type="ECO:0000313" key="6">
    <source>
        <dbReference type="EMBL" id="RSK40514.1"/>
    </source>
</evidence>
<comment type="similarity">
    <text evidence="1">Belongs to the glycosyltransferase group 1 family. Glycosyltransferase 4 subfamily.</text>
</comment>
<dbReference type="AlphaFoldDB" id="A0A3R9N740"/>
<feature type="domain" description="Glycosyl transferase family 1" evidence="4">
    <location>
        <begin position="181"/>
        <end position="342"/>
    </location>
</feature>
<dbReference type="EMBL" id="RWBG01000002">
    <property type="protein sequence ID" value="RSK40514.1"/>
    <property type="molecule type" value="Genomic_DNA"/>
</dbReference>
<dbReference type="GO" id="GO:0016757">
    <property type="term" value="F:glycosyltransferase activity"/>
    <property type="evidence" value="ECO:0007669"/>
    <property type="project" value="UniProtKB-KW"/>
</dbReference>
<evidence type="ECO:0000259" key="5">
    <source>
        <dbReference type="Pfam" id="PF13439"/>
    </source>
</evidence>
<keyword evidence="2" id="KW-0328">Glycosyltransferase</keyword>
<accession>A0A3R9N740</accession>
<evidence type="ECO:0000313" key="7">
    <source>
        <dbReference type="Proteomes" id="UP000270620"/>
    </source>
</evidence>
<reference evidence="6 7" key="1">
    <citation type="submission" date="2018-12" db="EMBL/GenBank/DDBJ databases">
        <title>Mangrovimonas spongiae sp. nov., a novel member of the genus Mangrovimonas isolated from marine sponge.</title>
        <authorList>
            <person name="Zhuang L."/>
            <person name="Luo L."/>
        </authorList>
    </citation>
    <scope>NUCLEOTIDE SEQUENCE [LARGE SCALE GENOMIC DNA]</scope>
    <source>
        <strain evidence="6 7">HN-E26</strain>
    </source>
</reference>
<comment type="caution">
    <text evidence="6">The sequence shown here is derived from an EMBL/GenBank/DDBJ whole genome shotgun (WGS) entry which is preliminary data.</text>
</comment>